<dbReference type="InterPro" id="IPR029057">
    <property type="entry name" value="PRTase-like"/>
</dbReference>
<dbReference type="NCBIfam" id="NF003547">
    <property type="entry name" value="PRK05205.1-3"/>
    <property type="match status" value="1"/>
</dbReference>
<feature type="region of interest" description="Disordered" evidence="5">
    <location>
        <begin position="190"/>
        <end position="242"/>
    </location>
</feature>
<dbReference type="InterPro" id="IPR050137">
    <property type="entry name" value="PyrR_bifunctional"/>
</dbReference>
<comment type="function">
    <text evidence="4">Regulates the transcription of the pyrimidine nucleotide (pyr) operon in response to exogenous pyrimidines.</text>
</comment>
<dbReference type="SUPFAM" id="SSF53271">
    <property type="entry name" value="PRTase-like"/>
    <property type="match status" value="1"/>
</dbReference>
<keyword evidence="2 4" id="KW-0805">Transcription regulation</keyword>
<gene>
    <name evidence="4" type="primary">pyrR</name>
    <name evidence="7" type="ORF">GCM10009744_39730</name>
</gene>
<evidence type="ECO:0000313" key="7">
    <source>
        <dbReference type="EMBL" id="GAA1645087.1"/>
    </source>
</evidence>
<evidence type="ECO:0000256" key="4">
    <source>
        <dbReference type="HAMAP-Rule" id="MF_01219"/>
    </source>
</evidence>
<dbReference type="InterPro" id="IPR023050">
    <property type="entry name" value="PyrR"/>
</dbReference>
<dbReference type="PANTHER" id="PTHR11608:SF0">
    <property type="entry name" value="BIFUNCTIONAL PROTEIN PYRR"/>
    <property type="match status" value="1"/>
</dbReference>
<feature type="compositionally biased region" description="Basic and acidic residues" evidence="5">
    <location>
        <begin position="191"/>
        <end position="228"/>
    </location>
</feature>
<dbReference type="EC" id="2.4.2.9" evidence="4"/>
<comment type="caution">
    <text evidence="7">The sequence shown here is derived from an EMBL/GenBank/DDBJ whole genome shotgun (WGS) entry which is preliminary data.</text>
</comment>
<organism evidence="7 8">
    <name type="scientific">Kribbella alba</name>
    <dbReference type="NCBI Taxonomy" id="190197"/>
    <lineage>
        <taxon>Bacteria</taxon>
        <taxon>Bacillati</taxon>
        <taxon>Actinomycetota</taxon>
        <taxon>Actinomycetes</taxon>
        <taxon>Propionibacteriales</taxon>
        <taxon>Kribbellaceae</taxon>
        <taxon>Kribbella</taxon>
    </lineage>
</organism>
<dbReference type="HAMAP" id="MF_01219">
    <property type="entry name" value="PyrR"/>
    <property type="match status" value="1"/>
</dbReference>
<dbReference type="Pfam" id="PF00156">
    <property type="entry name" value="Pribosyltran"/>
    <property type="match status" value="1"/>
</dbReference>
<dbReference type="NCBIfam" id="NF003549">
    <property type="entry name" value="PRK05205.1-5"/>
    <property type="match status" value="1"/>
</dbReference>
<evidence type="ECO:0000259" key="6">
    <source>
        <dbReference type="Pfam" id="PF00156"/>
    </source>
</evidence>
<protein>
    <recommendedName>
        <fullName evidence="4">Bifunctional protein PyrR</fullName>
    </recommendedName>
    <domain>
        <recommendedName>
            <fullName evidence="4">Pyrimidine operon regulatory protein</fullName>
        </recommendedName>
    </domain>
    <domain>
        <recommendedName>
            <fullName evidence="4">Uracil phosphoribosyltransferase</fullName>
            <shortName evidence="4">UPRTase</shortName>
            <ecNumber evidence="4">2.4.2.9</ecNumber>
        </recommendedName>
    </domain>
</protein>
<evidence type="ECO:0000256" key="2">
    <source>
        <dbReference type="ARBA" id="ARBA00023015"/>
    </source>
</evidence>
<keyword evidence="4" id="KW-0808">Transferase</keyword>
<reference evidence="7 8" key="1">
    <citation type="journal article" date="2019" name="Int. J. Syst. Evol. Microbiol.">
        <title>The Global Catalogue of Microorganisms (GCM) 10K type strain sequencing project: providing services to taxonomists for standard genome sequencing and annotation.</title>
        <authorList>
            <consortium name="The Broad Institute Genomics Platform"/>
            <consortium name="The Broad Institute Genome Sequencing Center for Infectious Disease"/>
            <person name="Wu L."/>
            <person name="Ma J."/>
        </authorList>
    </citation>
    <scope>NUCLEOTIDE SEQUENCE [LARGE SCALE GENOMIC DNA]</scope>
    <source>
        <strain evidence="7 8">JCM 14306</strain>
    </source>
</reference>
<dbReference type="Gene3D" id="3.40.50.2020">
    <property type="match status" value="1"/>
</dbReference>
<dbReference type="EMBL" id="BAAANE010000007">
    <property type="protein sequence ID" value="GAA1645087.1"/>
    <property type="molecule type" value="Genomic_DNA"/>
</dbReference>
<keyword evidence="3 4" id="KW-0804">Transcription</keyword>
<evidence type="ECO:0000256" key="5">
    <source>
        <dbReference type="SAM" id="MobiDB-lite"/>
    </source>
</evidence>
<comment type="catalytic activity">
    <reaction evidence="4">
        <text>UMP + diphosphate = 5-phospho-alpha-D-ribose 1-diphosphate + uracil</text>
        <dbReference type="Rhea" id="RHEA:13017"/>
        <dbReference type="ChEBI" id="CHEBI:17568"/>
        <dbReference type="ChEBI" id="CHEBI:33019"/>
        <dbReference type="ChEBI" id="CHEBI:57865"/>
        <dbReference type="ChEBI" id="CHEBI:58017"/>
        <dbReference type="EC" id="2.4.2.9"/>
    </reaction>
</comment>
<keyword evidence="4" id="KW-0328">Glycosyltransferase</keyword>
<dbReference type="InterPro" id="IPR000836">
    <property type="entry name" value="PRTase_dom"/>
</dbReference>
<evidence type="ECO:0000256" key="1">
    <source>
        <dbReference type="ARBA" id="ARBA00005565"/>
    </source>
</evidence>
<keyword evidence="8" id="KW-1185">Reference proteome</keyword>
<proteinExistence type="inferred from homology"/>
<dbReference type="Proteomes" id="UP001501319">
    <property type="component" value="Unassembled WGS sequence"/>
</dbReference>
<name>A0ABN2FFX3_9ACTN</name>
<feature type="compositionally biased region" description="Polar residues" evidence="5">
    <location>
        <begin position="229"/>
        <end position="242"/>
    </location>
</feature>
<feature type="short sequence motif" description="PRPP-binding" evidence="4">
    <location>
        <begin position="111"/>
        <end position="123"/>
    </location>
</feature>
<evidence type="ECO:0000256" key="3">
    <source>
        <dbReference type="ARBA" id="ARBA00023163"/>
    </source>
</evidence>
<feature type="domain" description="Phosphoribosyltransferase" evidence="6">
    <location>
        <begin position="20"/>
        <end position="162"/>
    </location>
</feature>
<comment type="similarity">
    <text evidence="1 4">Belongs to the purine/pyrimidine phosphoribosyltransferase family. PyrR subfamily.</text>
</comment>
<accession>A0ABN2FFX3</accession>
<evidence type="ECO:0000313" key="8">
    <source>
        <dbReference type="Proteomes" id="UP001501319"/>
    </source>
</evidence>
<comment type="function">
    <text evidence="4">Also displays a weak uracil phosphoribosyltransferase activity which is not physiologically significant.</text>
</comment>
<sequence>MSPALVPGSHDSKSVPRTVLDASDISRALTRIAHEILERNRGADPVVLLGIPTRGVGLATRISDRIAAVEGQSVPTGSLDVTMYRDDIGLKPARALEHTDIPPGGIDGKVVVLVDDVLFSGRTIRAALDAIGDIGRPKAVQLAVLVDRGHRELPIRADYVGKNLPTSLVERVTVHLTEYDGADAVLIADKPPGDKLGSDKAGTDKLGIDKAGTDKLGIDKAGTDKLGTDKSSAGSGKTGATA</sequence>
<dbReference type="PANTHER" id="PTHR11608">
    <property type="entry name" value="BIFUNCTIONAL PROTEIN PYRR"/>
    <property type="match status" value="1"/>
</dbReference>